<name>A0A8S9SU52_BRACR</name>
<dbReference type="EMBL" id="QGKX02000004">
    <property type="protein sequence ID" value="KAF3603444.1"/>
    <property type="molecule type" value="Genomic_DNA"/>
</dbReference>
<accession>A0A8S9SU52</accession>
<keyword evidence="1" id="KW-0472">Membrane</keyword>
<reference evidence="2" key="1">
    <citation type="submission" date="2019-12" db="EMBL/GenBank/DDBJ databases">
        <title>Genome sequencing and annotation of Brassica cretica.</title>
        <authorList>
            <person name="Studholme D.J."/>
            <person name="Sarris P."/>
        </authorList>
    </citation>
    <scope>NUCLEOTIDE SEQUENCE</scope>
    <source>
        <strain evidence="2">PFS-109/04</strain>
        <tissue evidence="2">Leaf</tissue>
    </source>
</reference>
<evidence type="ECO:0000256" key="1">
    <source>
        <dbReference type="SAM" id="Phobius"/>
    </source>
</evidence>
<evidence type="ECO:0000313" key="2">
    <source>
        <dbReference type="EMBL" id="KAF3603444.1"/>
    </source>
</evidence>
<keyword evidence="1" id="KW-1133">Transmembrane helix</keyword>
<dbReference type="AlphaFoldDB" id="A0A8S9SU52"/>
<organism evidence="2 3">
    <name type="scientific">Brassica cretica</name>
    <name type="common">Mustard</name>
    <dbReference type="NCBI Taxonomy" id="69181"/>
    <lineage>
        <taxon>Eukaryota</taxon>
        <taxon>Viridiplantae</taxon>
        <taxon>Streptophyta</taxon>
        <taxon>Embryophyta</taxon>
        <taxon>Tracheophyta</taxon>
        <taxon>Spermatophyta</taxon>
        <taxon>Magnoliopsida</taxon>
        <taxon>eudicotyledons</taxon>
        <taxon>Gunneridae</taxon>
        <taxon>Pentapetalae</taxon>
        <taxon>rosids</taxon>
        <taxon>malvids</taxon>
        <taxon>Brassicales</taxon>
        <taxon>Brassicaceae</taxon>
        <taxon>Brassiceae</taxon>
        <taxon>Brassica</taxon>
    </lineage>
</organism>
<proteinExistence type="predicted"/>
<comment type="caution">
    <text evidence="2">The sequence shown here is derived from an EMBL/GenBank/DDBJ whole genome shotgun (WGS) entry which is preliminary data.</text>
</comment>
<gene>
    <name evidence="2" type="ORF">F2Q69_00034568</name>
</gene>
<protein>
    <submittedName>
        <fullName evidence="2">Uncharacterized protein</fullName>
    </submittedName>
</protein>
<keyword evidence="1" id="KW-0812">Transmembrane</keyword>
<feature type="transmembrane region" description="Helical" evidence="1">
    <location>
        <begin position="30"/>
        <end position="51"/>
    </location>
</feature>
<evidence type="ECO:0000313" key="3">
    <source>
        <dbReference type="Proteomes" id="UP000712600"/>
    </source>
</evidence>
<dbReference type="Proteomes" id="UP000712600">
    <property type="component" value="Unassembled WGS sequence"/>
</dbReference>
<sequence>MSVQLPGKLTDMMVELAGELTRLMVQLSGGWLLCGISLIRLLPIILLVNVLREIRE</sequence>